<keyword evidence="1" id="KW-0472">Membrane</keyword>
<evidence type="ECO:0000256" key="1">
    <source>
        <dbReference type="SAM" id="Phobius"/>
    </source>
</evidence>
<gene>
    <name evidence="2" type="ORF">US36_C0005G0033</name>
</gene>
<proteinExistence type="predicted"/>
<evidence type="ECO:0000313" key="2">
    <source>
        <dbReference type="EMBL" id="KKQ23082.1"/>
    </source>
</evidence>
<name>A0A0G0FZ48_9BACT</name>
<accession>A0A0G0FZ48</accession>
<keyword evidence="1" id="KW-1133">Transmembrane helix</keyword>
<feature type="transmembrane region" description="Helical" evidence="1">
    <location>
        <begin position="6"/>
        <end position="27"/>
    </location>
</feature>
<protein>
    <recommendedName>
        <fullName evidence="4">LTD domain-containing protein</fullName>
    </recommendedName>
</protein>
<evidence type="ECO:0008006" key="4">
    <source>
        <dbReference type="Google" id="ProtNLM"/>
    </source>
</evidence>
<evidence type="ECO:0000313" key="3">
    <source>
        <dbReference type="Proteomes" id="UP000034044"/>
    </source>
</evidence>
<sequence>MLFFKVVTILIVLAGFGIYVAVEYPDLGERIDKFIKRPEFELSAPKKTSISTTPKKVTTPTAPATPTVVATTTYLPDIKDSEIPAGFTRSQLSPYYKKVRISSHSYSSSLNYPSKIGLSSSLSSKDSPINITNWKIKSNKGEMTISQAVEVYYPNSSVQSDIYLSSGQSVNIYTNKSAIGINLRINKCLGYLESTYDFNPSLSKSCPPVYDLKSEIANLSGDCQTYIMSLSSCEIPSANEYNSFPGTDEGNACRAYLSKISYGTCFNKHRFDSNFLSNEWRIWMNQPNILDKQHDRLRLYDKDGLLVYEYVY</sequence>
<comment type="caution">
    <text evidence="2">The sequence shown here is derived from an EMBL/GenBank/DDBJ whole genome shotgun (WGS) entry which is preliminary data.</text>
</comment>
<dbReference type="Proteomes" id="UP000034044">
    <property type="component" value="Unassembled WGS sequence"/>
</dbReference>
<keyword evidence="1" id="KW-0812">Transmembrane</keyword>
<organism evidence="2 3">
    <name type="scientific">Candidatus Wolfebacteria bacterium GW2011_GWC1_37_10</name>
    <dbReference type="NCBI Taxonomy" id="1619010"/>
    <lineage>
        <taxon>Bacteria</taxon>
        <taxon>Candidatus Wolfeibacteriota</taxon>
    </lineage>
</organism>
<dbReference type="AlphaFoldDB" id="A0A0G0FZ48"/>
<dbReference type="EMBL" id="LBSR01000005">
    <property type="protein sequence ID" value="KKQ23082.1"/>
    <property type="molecule type" value="Genomic_DNA"/>
</dbReference>
<reference evidence="2 3" key="1">
    <citation type="journal article" date="2015" name="Nature">
        <title>rRNA introns, odd ribosomes, and small enigmatic genomes across a large radiation of phyla.</title>
        <authorList>
            <person name="Brown C.T."/>
            <person name="Hug L.A."/>
            <person name="Thomas B.C."/>
            <person name="Sharon I."/>
            <person name="Castelle C.J."/>
            <person name="Singh A."/>
            <person name="Wilkins M.J."/>
            <person name="Williams K.H."/>
            <person name="Banfield J.F."/>
        </authorList>
    </citation>
    <scope>NUCLEOTIDE SEQUENCE [LARGE SCALE GENOMIC DNA]</scope>
</reference>